<dbReference type="GO" id="GO:0016020">
    <property type="term" value="C:membrane"/>
    <property type="evidence" value="ECO:0007669"/>
    <property type="project" value="UniProtKB-SubCell"/>
</dbReference>
<evidence type="ECO:0000256" key="4">
    <source>
        <dbReference type="ARBA" id="ARBA00022729"/>
    </source>
</evidence>
<feature type="domain" description="Spore germination protein N-terminal" evidence="9">
    <location>
        <begin position="22"/>
        <end position="193"/>
    </location>
</feature>
<dbReference type="InterPro" id="IPR046953">
    <property type="entry name" value="Spore_GerAC-like_C"/>
</dbReference>
<evidence type="ECO:0000256" key="6">
    <source>
        <dbReference type="ARBA" id="ARBA00023139"/>
    </source>
</evidence>
<evidence type="ECO:0000256" key="1">
    <source>
        <dbReference type="ARBA" id="ARBA00004635"/>
    </source>
</evidence>
<evidence type="ECO:0000256" key="2">
    <source>
        <dbReference type="ARBA" id="ARBA00007886"/>
    </source>
</evidence>
<protein>
    <submittedName>
        <fullName evidence="10">Ger(X)C family spore germination protein</fullName>
    </submittedName>
</protein>
<evidence type="ECO:0000256" key="5">
    <source>
        <dbReference type="ARBA" id="ARBA00023136"/>
    </source>
</evidence>
<dbReference type="AlphaFoldDB" id="A0A5D4MBA0"/>
<dbReference type="NCBIfam" id="TIGR02887">
    <property type="entry name" value="spore_ger_x_C"/>
    <property type="match status" value="1"/>
</dbReference>
<feature type="domain" description="Spore germination GerAC-like C-terminal" evidence="8">
    <location>
        <begin position="203"/>
        <end position="368"/>
    </location>
</feature>
<evidence type="ECO:0000259" key="9">
    <source>
        <dbReference type="Pfam" id="PF25198"/>
    </source>
</evidence>
<keyword evidence="6" id="KW-0564">Palmitate</keyword>
<name>A0A5D4MBA0_9BACI</name>
<dbReference type="InterPro" id="IPR008844">
    <property type="entry name" value="Spore_GerAC-like"/>
</dbReference>
<dbReference type="PROSITE" id="PS51257">
    <property type="entry name" value="PROKAR_LIPOPROTEIN"/>
    <property type="match status" value="1"/>
</dbReference>
<dbReference type="EMBL" id="VTEG01000006">
    <property type="protein sequence ID" value="TYR99229.1"/>
    <property type="molecule type" value="Genomic_DNA"/>
</dbReference>
<keyword evidence="5" id="KW-0472">Membrane</keyword>
<dbReference type="GO" id="GO:0009847">
    <property type="term" value="P:spore germination"/>
    <property type="evidence" value="ECO:0007669"/>
    <property type="project" value="InterPro"/>
</dbReference>
<dbReference type="RefSeq" id="WP_148953852.1">
    <property type="nucleotide sequence ID" value="NZ_VTEG01000006.1"/>
</dbReference>
<evidence type="ECO:0000256" key="7">
    <source>
        <dbReference type="ARBA" id="ARBA00023288"/>
    </source>
</evidence>
<dbReference type="InterPro" id="IPR057336">
    <property type="entry name" value="GerAC_N"/>
</dbReference>
<comment type="caution">
    <text evidence="10">The sequence shown here is derived from an EMBL/GenBank/DDBJ whole genome shotgun (WGS) entry which is preliminary data.</text>
</comment>
<proteinExistence type="inferred from homology"/>
<dbReference type="Pfam" id="PF25198">
    <property type="entry name" value="Spore_GerAC_N"/>
    <property type="match status" value="1"/>
</dbReference>
<dbReference type="Proteomes" id="UP000325182">
    <property type="component" value="Unassembled WGS sequence"/>
</dbReference>
<dbReference type="PANTHER" id="PTHR35789">
    <property type="entry name" value="SPORE GERMINATION PROTEIN B3"/>
    <property type="match status" value="1"/>
</dbReference>
<dbReference type="PANTHER" id="PTHR35789:SF1">
    <property type="entry name" value="SPORE GERMINATION PROTEIN B3"/>
    <property type="match status" value="1"/>
</dbReference>
<keyword evidence="3" id="KW-0309">Germination</keyword>
<evidence type="ECO:0000256" key="3">
    <source>
        <dbReference type="ARBA" id="ARBA00022544"/>
    </source>
</evidence>
<comment type="subcellular location">
    <subcellularLocation>
        <location evidence="1">Membrane</location>
        <topology evidence="1">Lipid-anchor</topology>
    </subcellularLocation>
</comment>
<comment type="similarity">
    <text evidence="2">Belongs to the GerABKC lipoprotein family.</text>
</comment>
<dbReference type="Gene3D" id="3.30.300.210">
    <property type="entry name" value="Nutrient germinant receptor protein C, domain 3"/>
    <property type="match status" value="1"/>
</dbReference>
<organism evidence="10 11">
    <name type="scientific">Rossellomorea vietnamensis</name>
    <dbReference type="NCBI Taxonomy" id="218284"/>
    <lineage>
        <taxon>Bacteria</taxon>
        <taxon>Bacillati</taxon>
        <taxon>Bacillota</taxon>
        <taxon>Bacilli</taxon>
        <taxon>Bacillales</taxon>
        <taxon>Bacillaceae</taxon>
        <taxon>Rossellomorea</taxon>
    </lineage>
</organism>
<evidence type="ECO:0000259" key="8">
    <source>
        <dbReference type="Pfam" id="PF05504"/>
    </source>
</evidence>
<keyword evidence="7" id="KW-0449">Lipoprotein</keyword>
<keyword evidence="4" id="KW-0732">Signal</keyword>
<sequence>MKRACELFSLPLMILLLTGCWDQTLLKNTRLILAASFDSSSDERILAGVTTPIVSTAGSVQNSKESVELLMSEGLSPRDARLEIDNKTSQKLDASKLLILTIGSELAKRDIYSVLDVFYRDPKSALSSKIAVVDGEAIDVLNNSLDSNLRAGNLLTDLLQSAENNTTVSVEDIQTICAEMFDEGVDFMVPFLTLLPEKEIKVDGMAMFHDKSFTGKTLEVEESRLFLLLKDKVGKTVPFSYKIRFHEKETFVSFKVKSHKTDLKVVPSSNGIKVPVTLKVEVSIQEFPEDTLMKKSTIDELTKLLQKRLEEDSRKVLEKLQEANCDGLGIGNRVQAFYPEVWKKTDWNEEYRNIKFQPQVKVTIAQHGVID</sequence>
<evidence type="ECO:0000313" key="10">
    <source>
        <dbReference type="EMBL" id="TYR99229.1"/>
    </source>
</evidence>
<reference evidence="10 11" key="1">
    <citation type="submission" date="2019-08" db="EMBL/GenBank/DDBJ databases">
        <title>Bacillus genomes from the desert of Cuatro Cienegas, Coahuila.</title>
        <authorList>
            <person name="Olmedo-Alvarez G."/>
        </authorList>
    </citation>
    <scope>NUCLEOTIDE SEQUENCE [LARGE SCALE GENOMIC DNA]</scope>
    <source>
        <strain evidence="10 11">CH128b_4D</strain>
    </source>
</reference>
<dbReference type="InterPro" id="IPR038501">
    <property type="entry name" value="Spore_GerAC_C_sf"/>
</dbReference>
<dbReference type="Pfam" id="PF05504">
    <property type="entry name" value="Spore_GerAC"/>
    <property type="match status" value="1"/>
</dbReference>
<gene>
    <name evidence="10" type="ORF">FZC84_10740</name>
</gene>
<accession>A0A5D4MBA0</accession>
<evidence type="ECO:0000313" key="11">
    <source>
        <dbReference type="Proteomes" id="UP000325182"/>
    </source>
</evidence>